<name>A0A2W5PZZ5_9SPHN</name>
<evidence type="ECO:0000313" key="1">
    <source>
        <dbReference type="EMBL" id="PZQ50547.1"/>
    </source>
</evidence>
<dbReference type="EMBL" id="QFPX01000037">
    <property type="protein sequence ID" value="PZQ50547.1"/>
    <property type="molecule type" value="Genomic_DNA"/>
</dbReference>
<organism evidence="1 2">
    <name type="scientific">Novosphingobium pentaromativorans</name>
    <dbReference type="NCBI Taxonomy" id="205844"/>
    <lineage>
        <taxon>Bacteria</taxon>
        <taxon>Pseudomonadati</taxon>
        <taxon>Pseudomonadota</taxon>
        <taxon>Alphaproteobacteria</taxon>
        <taxon>Sphingomonadales</taxon>
        <taxon>Sphingomonadaceae</taxon>
        <taxon>Novosphingobium</taxon>
    </lineage>
</organism>
<evidence type="ECO:0000313" key="2">
    <source>
        <dbReference type="Proteomes" id="UP000249082"/>
    </source>
</evidence>
<gene>
    <name evidence="1" type="ORF">DI555_22740</name>
</gene>
<sequence length="82" mass="8893">MRKVKLPIFMGFLQAEFVRPEPDEANTSKSSTGAFSLVGLDIHASGPDAFAPSDCSKRGLAHLCAERQRSSDYAHLVTLQEG</sequence>
<proteinExistence type="predicted"/>
<dbReference type="Proteomes" id="UP000249082">
    <property type="component" value="Unassembled WGS sequence"/>
</dbReference>
<dbReference type="AlphaFoldDB" id="A0A2W5PZZ5"/>
<reference evidence="1 2" key="1">
    <citation type="submission" date="2017-08" db="EMBL/GenBank/DDBJ databases">
        <title>Infants hospitalized years apart are colonized by the same room-sourced microbial strains.</title>
        <authorList>
            <person name="Brooks B."/>
            <person name="Olm M.R."/>
            <person name="Firek B.A."/>
            <person name="Baker R."/>
            <person name="Thomas B.C."/>
            <person name="Morowitz M.J."/>
            <person name="Banfield J.F."/>
        </authorList>
    </citation>
    <scope>NUCLEOTIDE SEQUENCE [LARGE SCALE GENOMIC DNA]</scope>
    <source>
        <strain evidence="1">S2_005_002_R2_33</strain>
    </source>
</reference>
<protein>
    <submittedName>
        <fullName evidence="1">Uncharacterized protein</fullName>
    </submittedName>
</protein>
<comment type="caution">
    <text evidence="1">The sequence shown here is derived from an EMBL/GenBank/DDBJ whole genome shotgun (WGS) entry which is preliminary data.</text>
</comment>
<accession>A0A2W5PZZ5</accession>